<dbReference type="EMBL" id="JAGQHS010000003">
    <property type="protein sequence ID" value="MCA9754418.1"/>
    <property type="molecule type" value="Genomic_DNA"/>
</dbReference>
<organism evidence="2 3">
    <name type="scientific">Eiseniibacteriota bacterium</name>
    <dbReference type="NCBI Taxonomy" id="2212470"/>
    <lineage>
        <taxon>Bacteria</taxon>
        <taxon>Candidatus Eiseniibacteriota</taxon>
    </lineage>
</organism>
<dbReference type="GO" id="GO:0120147">
    <property type="term" value="F:formylglycine-generating oxidase activity"/>
    <property type="evidence" value="ECO:0007669"/>
    <property type="project" value="TreeGrafter"/>
</dbReference>
<dbReference type="Proteomes" id="UP000739538">
    <property type="component" value="Unassembled WGS sequence"/>
</dbReference>
<reference evidence="2" key="2">
    <citation type="journal article" date="2021" name="Microbiome">
        <title>Successional dynamics and alternative stable states in a saline activated sludge microbial community over 9 years.</title>
        <authorList>
            <person name="Wang Y."/>
            <person name="Ye J."/>
            <person name="Ju F."/>
            <person name="Liu L."/>
            <person name="Boyd J.A."/>
            <person name="Deng Y."/>
            <person name="Parks D.H."/>
            <person name="Jiang X."/>
            <person name="Yin X."/>
            <person name="Woodcroft B.J."/>
            <person name="Tyson G.W."/>
            <person name="Hugenholtz P."/>
            <person name="Polz M.F."/>
            <person name="Zhang T."/>
        </authorList>
    </citation>
    <scope>NUCLEOTIDE SEQUENCE</scope>
    <source>
        <strain evidence="2">HKST-UBA02</strain>
    </source>
</reference>
<sequence>MEIRLRFASLTLAGERGFLANATLGVSTAISRAVVVAIPITIALATVASSAGATPGADADNHPGAAPADESHFGIPPATAFVPPSTFVMGDSSAICGSGIRNVTLTRGFEIGLREITNAEYVALLQWAYDEQLVAVENGSVVDLLGVGTLLVDVGSALTEIRFDEETERFEVRESQAARNSAYPDGYDPTVHPVKRISWNGAAAFCDWLNLQQGLPLSYDHSTWSCNDGDPYGAVGYRLPTDAEWECAARSGDARTYPWGEETPTCELANFSAGTGACGLWTAPVGDRPDGANGYGMLDVGGNAAEWCNDFHECDLAGGTYVDPVGPPSGAKKVLRGGGFFYAGLYTRCGNRDADPPGFPFQAAGFRVTRTSLDSADVLSDGPPRVETDSAIDGRIRTAPMSLRATVVSDAIVVESRRDIAGRVEVVDAGGRLVQSVGVRMGAMETLTVDTRSFRAGTYFLVLREEDRYVIGRAVVVH</sequence>
<evidence type="ECO:0000313" key="2">
    <source>
        <dbReference type="EMBL" id="MCA9754418.1"/>
    </source>
</evidence>
<evidence type="ECO:0000313" key="3">
    <source>
        <dbReference type="Proteomes" id="UP000739538"/>
    </source>
</evidence>
<comment type="caution">
    <text evidence="2">The sequence shown here is derived from an EMBL/GenBank/DDBJ whole genome shotgun (WGS) entry which is preliminary data.</text>
</comment>
<reference evidence="2" key="1">
    <citation type="submission" date="2020-04" db="EMBL/GenBank/DDBJ databases">
        <authorList>
            <person name="Zhang T."/>
        </authorList>
    </citation>
    <scope>NUCLEOTIDE SEQUENCE</scope>
    <source>
        <strain evidence="2">HKST-UBA02</strain>
    </source>
</reference>
<dbReference type="PANTHER" id="PTHR23150:SF19">
    <property type="entry name" value="FORMYLGLYCINE-GENERATING ENZYME"/>
    <property type="match status" value="1"/>
</dbReference>
<gene>
    <name evidence="2" type="ORF">KDA27_01345</name>
</gene>
<name>A0A956SDL2_UNCEI</name>
<accession>A0A956SDL2</accession>
<dbReference type="InterPro" id="IPR042095">
    <property type="entry name" value="SUMF_sf"/>
</dbReference>
<dbReference type="InterPro" id="IPR051043">
    <property type="entry name" value="Sulfatase_Mod_Factor_Kinase"/>
</dbReference>
<dbReference type="SUPFAM" id="SSF56436">
    <property type="entry name" value="C-type lectin-like"/>
    <property type="match status" value="1"/>
</dbReference>
<evidence type="ECO:0000259" key="1">
    <source>
        <dbReference type="Pfam" id="PF03781"/>
    </source>
</evidence>
<dbReference type="InterPro" id="IPR016187">
    <property type="entry name" value="CTDL_fold"/>
</dbReference>
<dbReference type="InterPro" id="IPR005532">
    <property type="entry name" value="SUMF_dom"/>
</dbReference>
<dbReference type="Gene3D" id="3.90.1580.10">
    <property type="entry name" value="paralog of FGE (formylglycine-generating enzyme)"/>
    <property type="match status" value="1"/>
</dbReference>
<dbReference type="Pfam" id="PF03781">
    <property type="entry name" value="FGE-sulfatase"/>
    <property type="match status" value="1"/>
</dbReference>
<dbReference type="PANTHER" id="PTHR23150">
    <property type="entry name" value="SULFATASE MODIFYING FACTOR 1, 2"/>
    <property type="match status" value="1"/>
</dbReference>
<protein>
    <submittedName>
        <fullName evidence="2">SUMF1/EgtB/PvdO family nonheme iron enzyme</fullName>
    </submittedName>
</protein>
<feature type="domain" description="Sulfatase-modifying factor enzyme-like" evidence="1">
    <location>
        <begin position="79"/>
        <end position="369"/>
    </location>
</feature>
<dbReference type="AlphaFoldDB" id="A0A956SDL2"/>
<proteinExistence type="predicted"/>